<evidence type="ECO:0000313" key="10">
    <source>
        <dbReference type="Proteomes" id="UP000183287"/>
    </source>
</evidence>
<dbReference type="STRING" id="44574.AAW31_17850"/>
<feature type="binding site" evidence="6">
    <location>
        <position position="148"/>
    </location>
    <ligand>
        <name>Mg(2+)</name>
        <dbReference type="ChEBI" id="CHEBI:18420"/>
        <label>1</label>
    </ligand>
</feature>
<dbReference type="GO" id="GO:0046872">
    <property type="term" value="F:metal ion binding"/>
    <property type="evidence" value="ECO:0007669"/>
    <property type="project" value="UniProtKB-KW"/>
</dbReference>
<dbReference type="Proteomes" id="UP000183287">
    <property type="component" value="Unassembled WGS sequence"/>
</dbReference>
<keyword evidence="2 6" id="KW-0479">Metal-binding</keyword>
<dbReference type="PANTHER" id="PTHR43250:SF2">
    <property type="entry name" value="EXODEOXYRIBONUCLEASE III"/>
    <property type="match status" value="1"/>
</dbReference>
<dbReference type="InterPro" id="IPR005135">
    <property type="entry name" value="Endo/exonuclease/phosphatase"/>
</dbReference>
<feature type="site" description="Important for catalytic activity" evidence="7">
    <location>
        <position position="219"/>
    </location>
</feature>
<dbReference type="GO" id="GO:0004519">
    <property type="term" value="F:endonuclease activity"/>
    <property type="evidence" value="ECO:0007669"/>
    <property type="project" value="InterPro"/>
</dbReference>
<feature type="binding site" evidence="6">
    <location>
        <position position="249"/>
    </location>
    <ligand>
        <name>Mg(2+)</name>
        <dbReference type="ChEBI" id="CHEBI:18420"/>
        <label>1</label>
    </ligand>
</feature>
<dbReference type="SUPFAM" id="SSF56219">
    <property type="entry name" value="DNase I-like"/>
    <property type="match status" value="1"/>
</dbReference>
<sequence length="267" mass="30650">MKTMKIVTWNVNSLKVRLPQVINWLVANQPDVLCLQETKLQDEFFPAAEIAALGYQSIYTGQKMFNGVALLSRQNGADVVMAIPNLDDSQKRIIAATYGGVRVVCVYVPNGESIASDKYQYKLMWLDALNQWLSKELEQYPRLALLGDFNIAPEDRDVHDPDLWKGQVLCSESERNAFQELLKLGFVDSFRLFDQPEKSYTWWDYRMLAFRRNRGLRIDHIMLSNKLASICKSCMIDKEPRKLERPSDHSPVIVEIAQNLEQALSCS</sequence>
<feature type="active site" description="Proton donor/acceptor" evidence="5">
    <location>
        <position position="148"/>
    </location>
</feature>
<feature type="site" description="Interaction with DNA substrate" evidence="7">
    <location>
        <position position="249"/>
    </location>
</feature>
<feature type="binding site" evidence="6">
    <location>
        <position position="37"/>
    </location>
    <ligand>
        <name>Mg(2+)</name>
        <dbReference type="ChEBI" id="CHEBI:18420"/>
        <label>1</label>
    </ligand>
</feature>
<feature type="active site" description="Proton acceptor" evidence="5">
    <location>
        <position position="249"/>
    </location>
</feature>
<dbReference type="AlphaFoldDB" id="A0A1I4PFH5"/>
<protein>
    <submittedName>
        <fullName evidence="9">Exodeoxyribonuclease-3</fullName>
    </submittedName>
</protein>
<feature type="site" description="Transition state stabilizer" evidence="7">
    <location>
        <position position="150"/>
    </location>
</feature>
<organism evidence="9 10">
    <name type="scientific">Nitrosomonas communis</name>
    <dbReference type="NCBI Taxonomy" id="44574"/>
    <lineage>
        <taxon>Bacteria</taxon>
        <taxon>Pseudomonadati</taxon>
        <taxon>Pseudomonadota</taxon>
        <taxon>Betaproteobacteria</taxon>
        <taxon>Nitrosomonadales</taxon>
        <taxon>Nitrosomonadaceae</taxon>
        <taxon>Nitrosomonas</taxon>
    </lineage>
</organism>
<evidence type="ECO:0000256" key="6">
    <source>
        <dbReference type="PIRSR" id="PIRSR604808-2"/>
    </source>
</evidence>
<dbReference type="NCBIfam" id="TIGR00633">
    <property type="entry name" value="xth"/>
    <property type="match status" value="1"/>
</dbReference>
<evidence type="ECO:0000259" key="8">
    <source>
        <dbReference type="Pfam" id="PF03372"/>
    </source>
</evidence>
<keyword evidence="10" id="KW-1185">Reference proteome</keyword>
<dbReference type="InterPro" id="IPR037493">
    <property type="entry name" value="ExoIII-like"/>
</dbReference>
<evidence type="ECO:0000313" key="9">
    <source>
        <dbReference type="EMBL" id="SFM26509.1"/>
    </source>
</evidence>
<feature type="active site" evidence="5">
    <location>
        <position position="107"/>
    </location>
</feature>
<dbReference type="CDD" id="cd09086">
    <property type="entry name" value="ExoIII-like_AP-endo"/>
    <property type="match status" value="1"/>
</dbReference>
<dbReference type="NCBIfam" id="TIGR00195">
    <property type="entry name" value="exoDNase_III"/>
    <property type="match status" value="1"/>
</dbReference>
<evidence type="ECO:0000256" key="5">
    <source>
        <dbReference type="PIRSR" id="PIRSR604808-1"/>
    </source>
</evidence>
<dbReference type="PROSITE" id="PS51435">
    <property type="entry name" value="AP_NUCLEASE_F1_4"/>
    <property type="match status" value="1"/>
</dbReference>
<dbReference type="GO" id="GO:0006281">
    <property type="term" value="P:DNA repair"/>
    <property type="evidence" value="ECO:0007669"/>
    <property type="project" value="InterPro"/>
</dbReference>
<keyword evidence="4 6" id="KW-0460">Magnesium</keyword>
<accession>A0A1I4PFH5</accession>
<dbReference type="Gene3D" id="3.60.10.10">
    <property type="entry name" value="Endonuclease/exonuclease/phosphatase"/>
    <property type="match status" value="1"/>
</dbReference>
<feature type="binding site" evidence="6">
    <location>
        <position position="10"/>
    </location>
    <ligand>
        <name>Mg(2+)</name>
        <dbReference type="ChEBI" id="CHEBI:18420"/>
        <label>1</label>
    </ligand>
</feature>
<evidence type="ECO:0000256" key="7">
    <source>
        <dbReference type="PIRSR" id="PIRSR604808-3"/>
    </source>
</evidence>
<dbReference type="Pfam" id="PF03372">
    <property type="entry name" value="Exo_endo_phos"/>
    <property type="match status" value="1"/>
</dbReference>
<dbReference type="InterPro" id="IPR020847">
    <property type="entry name" value="AP_endonuclease_F1_BS"/>
</dbReference>
<evidence type="ECO:0000256" key="1">
    <source>
        <dbReference type="ARBA" id="ARBA00007092"/>
    </source>
</evidence>
<dbReference type="GO" id="GO:0008311">
    <property type="term" value="F:double-stranded DNA 3'-5' DNA exonuclease activity"/>
    <property type="evidence" value="ECO:0007669"/>
    <property type="project" value="InterPro"/>
</dbReference>
<dbReference type="InterPro" id="IPR036691">
    <property type="entry name" value="Endo/exonu/phosph_ase_sf"/>
</dbReference>
<name>A0A1I4PFH5_9PROT</name>
<reference evidence="10" key="1">
    <citation type="submission" date="2016-10" db="EMBL/GenBank/DDBJ databases">
        <authorList>
            <person name="Varghese N."/>
            <person name="Submissions S."/>
        </authorList>
    </citation>
    <scope>NUCLEOTIDE SEQUENCE [LARGE SCALE GENOMIC DNA]</scope>
    <source>
        <strain evidence="10">Nm44</strain>
    </source>
</reference>
<feature type="binding site" evidence="6">
    <location>
        <position position="248"/>
    </location>
    <ligand>
        <name>Mg(2+)</name>
        <dbReference type="ChEBI" id="CHEBI:18420"/>
        <label>1</label>
    </ligand>
</feature>
<comment type="cofactor">
    <cofactor evidence="6">
        <name>Mg(2+)</name>
        <dbReference type="ChEBI" id="CHEBI:18420"/>
    </cofactor>
    <cofactor evidence="6">
        <name>Mn(2+)</name>
        <dbReference type="ChEBI" id="CHEBI:29035"/>
    </cofactor>
    <text evidence="6">Probably binds two magnesium or manganese ions per subunit.</text>
</comment>
<evidence type="ECO:0000256" key="2">
    <source>
        <dbReference type="ARBA" id="ARBA00022723"/>
    </source>
</evidence>
<dbReference type="InterPro" id="IPR004808">
    <property type="entry name" value="AP_endonuc_1"/>
</dbReference>
<feature type="domain" description="Endonuclease/exonuclease/phosphatase" evidence="8">
    <location>
        <begin position="7"/>
        <end position="249"/>
    </location>
</feature>
<keyword evidence="6" id="KW-0464">Manganese</keyword>
<dbReference type="PROSITE" id="PS00726">
    <property type="entry name" value="AP_NUCLEASE_F1_1"/>
    <property type="match status" value="1"/>
</dbReference>
<dbReference type="EMBL" id="FOUB01000020">
    <property type="protein sequence ID" value="SFM26509.1"/>
    <property type="molecule type" value="Genomic_DNA"/>
</dbReference>
<comment type="similarity">
    <text evidence="1">Belongs to the DNA repair enzymes AP/ExoA family.</text>
</comment>
<dbReference type="GO" id="GO:0003677">
    <property type="term" value="F:DNA binding"/>
    <property type="evidence" value="ECO:0007669"/>
    <property type="project" value="InterPro"/>
</dbReference>
<proteinExistence type="inferred from homology"/>
<keyword evidence="3" id="KW-0378">Hydrolase</keyword>
<feature type="binding site" evidence="6">
    <location>
        <position position="150"/>
    </location>
    <ligand>
        <name>Mg(2+)</name>
        <dbReference type="ChEBI" id="CHEBI:18420"/>
        <label>1</label>
    </ligand>
</feature>
<dbReference type="PANTHER" id="PTHR43250">
    <property type="entry name" value="EXODEOXYRIBONUCLEASE III"/>
    <property type="match status" value="1"/>
</dbReference>
<evidence type="ECO:0000256" key="3">
    <source>
        <dbReference type="ARBA" id="ARBA00022801"/>
    </source>
</evidence>
<evidence type="ECO:0000256" key="4">
    <source>
        <dbReference type="ARBA" id="ARBA00022842"/>
    </source>
</evidence>
<gene>
    <name evidence="9" type="ORF">SAMN05421863_10206</name>
</gene>